<keyword evidence="7" id="KW-1185">Reference proteome</keyword>
<keyword evidence="4" id="KW-0862">Zinc</keyword>
<protein>
    <submittedName>
        <fullName evidence="6">Aminoacyl-histidine dipeptidase</fullName>
    </submittedName>
</protein>
<evidence type="ECO:0000259" key="5">
    <source>
        <dbReference type="Pfam" id="PF07687"/>
    </source>
</evidence>
<keyword evidence="2" id="KW-0479">Metal-binding</keyword>
<dbReference type="EMBL" id="BMYF01000006">
    <property type="protein sequence ID" value="GHB33483.1"/>
    <property type="molecule type" value="Genomic_DNA"/>
</dbReference>
<dbReference type="GO" id="GO:0016787">
    <property type="term" value="F:hydrolase activity"/>
    <property type="evidence" value="ECO:0007669"/>
    <property type="project" value="UniProtKB-KW"/>
</dbReference>
<reference evidence="6" key="2">
    <citation type="submission" date="2020-09" db="EMBL/GenBank/DDBJ databases">
        <authorList>
            <person name="Sun Q."/>
            <person name="Kim S."/>
        </authorList>
    </citation>
    <scope>NUCLEOTIDE SEQUENCE</scope>
    <source>
        <strain evidence="6">KCTC 23224</strain>
    </source>
</reference>
<dbReference type="SUPFAM" id="SSF53187">
    <property type="entry name" value="Zn-dependent exopeptidases"/>
    <property type="match status" value="1"/>
</dbReference>
<accession>A0A8J3G565</accession>
<sequence>MNGLTNNFLAFQIMSRWLILTFLVVTHAPLLLAQKIEPIYTQKVQELVKDTRVQEAFAYIHEIDAQTIVDMITLTEIESPSFHEAAKGKVFMEMLRQAGADEVWTDEVGNVIALRKGTNSSKTILVEGHLDTVFPFGTDVSVKQRGDTLFAPGISDANRALAVVVALLNTMHEKDIRTTHDIWFAGTVGEEGLGDLLGMKHLFREGAHPLAAHIAIDGGAVEDIVNAGIGSIRYKVTFKGPGGHSYGAFGIGNPHNALAKAVAAFVPQADAFTKSGPKTTYSVSVLGGGTSVNSIPYESWMLVDMRSESQERLQGINQLFLQAMEEGLKQENEIIRRGAPITLQVEKVGDRPSGTADPSSELIQQVMAAAKFLSGNDPVLSAGSTNANIAFSKGVPAVTIGRGGIGGGVHSLDEFWINKDGYLAIQHALLLILMQGGF</sequence>
<evidence type="ECO:0000256" key="4">
    <source>
        <dbReference type="ARBA" id="ARBA00022833"/>
    </source>
</evidence>
<dbReference type="InterPro" id="IPR050072">
    <property type="entry name" value="Peptidase_M20A"/>
</dbReference>
<feature type="domain" description="Peptidase M20 dimerisation" evidence="5">
    <location>
        <begin position="230"/>
        <end position="330"/>
    </location>
</feature>
<evidence type="ECO:0000256" key="3">
    <source>
        <dbReference type="ARBA" id="ARBA00022801"/>
    </source>
</evidence>
<gene>
    <name evidence="6" type="ORF">GCM10008106_13220</name>
</gene>
<organism evidence="6 7">
    <name type="scientific">Mongoliitalea lutea</name>
    <dbReference type="NCBI Taxonomy" id="849756"/>
    <lineage>
        <taxon>Bacteria</taxon>
        <taxon>Pseudomonadati</taxon>
        <taxon>Bacteroidota</taxon>
        <taxon>Cytophagia</taxon>
        <taxon>Cytophagales</taxon>
        <taxon>Cyclobacteriaceae</taxon>
        <taxon>Mongoliitalea</taxon>
    </lineage>
</organism>
<dbReference type="GO" id="GO:0046872">
    <property type="term" value="F:metal ion binding"/>
    <property type="evidence" value="ECO:0007669"/>
    <property type="project" value="UniProtKB-KW"/>
</dbReference>
<reference evidence="6" key="1">
    <citation type="journal article" date="2014" name="Int. J. Syst. Evol. Microbiol.">
        <title>Complete genome sequence of Corynebacterium casei LMG S-19264T (=DSM 44701T), isolated from a smear-ripened cheese.</title>
        <authorList>
            <consortium name="US DOE Joint Genome Institute (JGI-PGF)"/>
            <person name="Walter F."/>
            <person name="Albersmeier A."/>
            <person name="Kalinowski J."/>
            <person name="Ruckert C."/>
        </authorList>
    </citation>
    <scope>NUCLEOTIDE SEQUENCE</scope>
    <source>
        <strain evidence="6">KCTC 23224</strain>
    </source>
</reference>
<comment type="cofactor">
    <cofactor evidence="1">
        <name>Zn(2+)</name>
        <dbReference type="ChEBI" id="CHEBI:29105"/>
    </cofactor>
</comment>
<dbReference type="Gene3D" id="3.30.70.360">
    <property type="match status" value="1"/>
</dbReference>
<keyword evidence="3" id="KW-0378">Hydrolase</keyword>
<evidence type="ECO:0000256" key="2">
    <source>
        <dbReference type="ARBA" id="ARBA00022723"/>
    </source>
</evidence>
<dbReference type="PROSITE" id="PS00758">
    <property type="entry name" value="ARGE_DAPE_CPG2_1"/>
    <property type="match status" value="1"/>
</dbReference>
<evidence type="ECO:0000256" key="1">
    <source>
        <dbReference type="ARBA" id="ARBA00001947"/>
    </source>
</evidence>
<proteinExistence type="predicted"/>
<dbReference type="SUPFAM" id="SSF55031">
    <property type="entry name" value="Bacterial exopeptidase dimerisation domain"/>
    <property type="match status" value="1"/>
</dbReference>
<dbReference type="InterPro" id="IPR036264">
    <property type="entry name" value="Bact_exopeptidase_dim_dom"/>
</dbReference>
<dbReference type="Pfam" id="PF07687">
    <property type="entry name" value="M20_dimer"/>
    <property type="match status" value="1"/>
</dbReference>
<evidence type="ECO:0000313" key="7">
    <source>
        <dbReference type="Proteomes" id="UP000642809"/>
    </source>
</evidence>
<comment type="caution">
    <text evidence="6">The sequence shown here is derived from an EMBL/GenBank/DDBJ whole genome shotgun (WGS) entry which is preliminary data.</text>
</comment>
<dbReference type="InterPro" id="IPR002933">
    <property type="entry name" value="Peptidase_M20"/>
</dbReference>
<evidence type="ECO:0000313" key="6">
    <source>
        <dbReference type="EMBL" id="GHB33483.1"/>
    </source>
</evidence>
<dbReference type="PANTHER" id="PTHR43808:SF17">
    <property type="entry name" value="PEPTIDASE M20"/>
    <property type="match status" value="1"/>
</dbReference>
<dbReference type="Proteomes" id="UP000642809">
    <property type="component" value="Unassembled WGS sequence"/>
</dbReference>
<dbReference type="InterPro" id="IPR001261">
    <property type="entry name" value="ArgE/DapE_CS"/>
</dbReference>
<dbReference type="AlphaFoldDB" id="A0A8J3G565"/>
<dbReference type="PANTHER" id="PTHR43808">
    <property type="entry name" value="ACETYLORNITHINE DEACETYLASE"/>
    <property type="match status" value="1"/>
</dbReference>
<dbReference type="InterPro" id="IPR011650">
    <property type="entry name" value="Peptidase_M20_dimer"/>
</dbReference>
<dbReference type="Gene3D" id="3.40.630.10">
    <property type="entry name" value="Zn peptidases"/>
    <property type="match status" value="1"/>
</dbReference>
<name>A0A8J3G565_9BACT</name>
<dbReference type="Pfam" id="PF01546">
    <property type="entry name" value="Peptidase_M20"/>
    <property type="match status" value="1"/>
</dbReference>